<gene>
    <name evidence="2" type="ORF">VaNZ11_007777</name>
</gene>
<name>A0ABQ5S489_9CHLO</name>
<proteinExistence type="predicted"/>
<accession>A0ABQ5S489</accession>
<dbReference type="Proteomes" id="UP001165090">
    <property type="component" value="Unassembled WGS sequence"/>
</dbReference>
<sequence>MGRRIRAVSSSSSSRQRAVVAFIAAAFLTCQLALSPSSVVADDEPSFDMSAALGPRGFNGAALEPSGSTLSVPVRGGFLSALLGRGGSAGFGSGAFRGRADSSLAGGSTTASVEGSDGELDNARSFQTGP</sequence>
<organism evidence="2 3">
    <name type="scientific">Volvox africanus</name>
    <dbReference type="NCBI Taxonomy" id="51714"/>
    <lineage>
        <taxon>Eukaryota</taxon>
        <taxon>Viridiplantae</taxon>
        <taxon>Chlorophyta</taxon>
        <taxon>core chlorophytes</taxon>
        <taxon>Chlorophyceae</taxon>
        <taxon>CS clade</taxon>
        <taxon>Chlamydomonadales</taxon>
        <taxon>Volvocaceae</taxon>
        <taxon>Volvox</taxon>
    </lineage>
</organism>
<evidence type="ECO:0000313" key="2">
    <source>
        <dbReference type="EMBL" id="GLI64511.1"/>
    </source>
</evidence>
<comment type="caution">
    <text evidence="2">The sequence shown here is derived from an EMBL/GenBank/DDBJ whole genome shotgun (WGS) entry which is preliminary data.</text>
</comment>
<feature type="region of interest" description="Disordered" evidence="1">
    <location>
        <begin position="101"/>
        <end position="130"/>
    </location>
</feature>
<reference evidence="2 3" key="1">
    <citation type="journal article" date="2023" name="IScience">
        <title>Expanded male sex-determining region conserved during the evolution of homothallism in the green alga Volvox.</title>
        <authorList>
            <person name="Yamamoto K."/>
            <person name="Matsuzaki R."/>
            <person name="Mahakham W."/>
            <person name="Heman W."/>
            <person name="Sekimoto H."/>
            <person name="Kawachi M."/>
            <person name="Minakuchi Y."/>
            <person name="Toyoda A."/>
            <person name="Nozaki H."/>
        </authorList>
    </citation>
    <scope>NUCLEOTIDE SEQUENCE [LARGE SCALE GENOMIC DNA]</scope>
    <source>
        <strain evidence="2 3">NIES-4468</strain>
    </source>
</reference>
<keyword evidence="3" id="KW-1185">Reference proteome</keyword>
<protein>
    <submittedName>
        <fullName evidence="2">Uncharacterized protein</fullName>
    </submittedName>
</protein>
<evidence type="ECO:0000313" key="3">
    <source>
        <dbReference type="Proteomes" id="UP001165090"/>
    </source>
</evidence>
<evidence type="ECO:0000256" key="1">
    <source>
        <dbReference type="SAM" id="MobiDB-lite"/>
    </source>
</evidence>
<dbReference type="EMBL" id="BSDZ01000019">
    <property type="protein sequence ID" value="GLI64511.1"/>
    <property type="molecule type" value="Genomic_DNA"/>
</dbReference>